<dbReference type="HOGENOM" id="CLU_015166_6_4_1"/>
<feature type="transmembrane region" description="Helical" evidence="12">
    <location>
        <begin position="162"/>
        <end position="185"/>
    </location>
</feature>
<dbReference type="InterPro" id="IPR023395">
    <property type="entry name" value="MCP_dom_sf"/>
</dbReference>
<dbReference type="PROSITE" id="PS50920">
    <property type="entry name" value="SOLCAR"/>
    <property type="match status" value="3"/>
</dbReference>
<evidence type="ECO:0000256" key="6">
    <source>
        <dbReference type="ARBA" id="ARBA00022792"/>
    </source>
</evidence>
<feature type="repeat" description="Solcar" evidence="10">
    <location>
        <begin position="159"/>
        <end position="246"/>
    </location>
</feature>
<dbReference type="GO" id="GO:0015215">
    <property type="term" value="F:nucleotide transmembrane transporter activity"/>
    <property type="evidence" value="ECO:0007669"/>
    <property type="project" value="UniProtKB-ARBA"/>
</dbReference>
<protein>
    <submittedName>
        <fullName evidence="13">Flx1p</fullName>
    </submittedName>
</protein>
<dbReference type="SUPFAM" id="SSF103506">
    <property type="entry name" value="Mitochondrial carrier"/>
    <property type="match status" value="1"/>
</dbReference>
<keyword evidence="3 11" id="KW-0813">Transport</keyword>
<dbReference type="InterPro" id="IPR044712">
    <property type="entry name" value="SLC25A32-like"/>
</dbReference>
<dbReference type="PANTHER" id="PTHR45683">
    <property type="entry name" value="MITOCHONDRIAL NICOTINAMIDE ADENINE DINUCLEOTIDE TRANSPORTER 1-RELATED-RELATED"/>
    <property type="match status" value="1"/>
</dbReference>
<feature type="repeat" description="Solcar" evidence="10">
    <location>
        <begin position="40"/>
        <end position="137"/>
    </location>
</feature>
<dbReference type="Gene3D" id="1.50.40.10">
    <property type="entry name" value="Mitochondrial carrier domain"/>
    <property type="match status" value="2"/>
</dbReference>
<comment type="subcellular location">
    <subcellularLocation>
        <location evidence="1">Mitochondrion inner membrane</location>
        <topology evidence="1">Multi-pass membrane protein</topology>
    </subcellularLocation>
</comment>
<evidence type="ECO:0000256" key="8">
    <source>
        <dbReference type="ARBA" id="ARBA00023128"/>
    </source>
</evidence>
<evidence type="ECO:0000256" key="1">
    <source>
        <dbReference type="ARBA" id="ARBA00004448"/>
    </source>
</evidence>
<dbReference type="OrthoDB" id="428293at2759"/>
<keyword evidence="14" id="KW-1185">Reference proteome</keyword>
<dbReference type="AlphaFoldDB" id="H0GW58"/>
<accession>H0GW58</accession>
<dbReference type="FunFam" id="1.50.40.10:FF:000102">
    <property type="entry name" value="Folate carrier protein Flx1"/>
    <property type="match status" value="1"/>
</dbReference>
<evidence type="ECO:0000256" key="4">
    <source>
        <dbReference type="ARBA" id="ARBA00022692"/>
    </source>
</evidence>
<evidence type="ECO:0000256" key="12">
    <source>
        <dbReference type="SAM" id="Phobius"/>
    </source>
</evidence>
<comment type="similarity">
    <text evidence="2 11">Belongs to the mitochondrial carrier (TC 2.A.29) family.</text>
</comment>
<name>H0GW58_SACCK</name>
<evidence type="ECO:0000256" key="11">
    <source>
        <dbReference type="RuleBase" id="RU000488"/>
    </source>
</evidence>
<evidence type="ECO:0000256" key="3">
    <source>
        <dbReference type="ARBA" id="ARBA00022448"/>
    </source>
</evidence>
<dbReference type="PRINTS" id="PR00926">
    <property type="entry name" value="MITOCARRIER"/>
</dbReference>
<dbReference type="InterPro" id="IPR018108">
    <property type="entry name" value="MCP_transmembrane"/>
</dbReference>
<keyword evidence="5" id="KW-0677">Repeat</keyword>
<proteinExistence type="inferred from homology"/>
<keyword evidence="7 12" id="KW-1133">Transmembrane helix</keyword>
<dbReference type="InterPro" id="IPR002067">
    <property type="entry name" value="MCP"/>
</dbReference>
<evidence type="ECO:0000313" key="14">
    <source>
        <dbReference type="Proteomes" id="UP000009009"/>
    </source>
</evidence>
<evidence type="ECO:0000256" key="5">
    <source>
        <dbReference type="ARBA" id="ARBA00022737"/>
    </source>
</evidence>
<dbReference type="Pfam" id="PF00153">
    <property type="entry name" value="Mito_carr"/>
    <property type="match status" value="3"/>
</dbReference>
<evidence type="ECO:0000256" key="7">
    <source>
        <dbReference type="ARBA" id="ARBA00022989"/>
    </source>
</evidence>
<feature type="repeat" description="Solcar" evidence="10">
    <location>
        <begin position="260"/>
        <end position="346"/>
    </location>
</feature>
<keyword evidence="8" id="KW-0496">Mitochondrion</keyword>
<feature type="transmembrane region" description="Helical" evidence="12">
    <location>
        <begin position="219"/>
        <end position="240"/>
    </location>
</feature>
<evidence type="ECO:0000313" key="13">
    <source>
        <dbReference type="EMBL" id="EHN01961.1"/>
    </source>
</evidence>
<dbReference type="EMBL" id="AGVY01000253">
    <property type="protein sequence ID" value="EHN01961.1"/>
    <property type="molecule type" value="Genomic_DNA"/>
</dbReference>
<evidence type="ECO:0000256" key="9">
    <source>
        <dbReference type="ARBA" id="ARBA00023136"/>
    </source>
</evidence>
<evidence type="ECO:0000256" key="10">
    <source>
        <dbReference type="PROSITE-ProRule" id="PRU00282"/>
    </source>
</evidence>
<dbReference type="GO" id="GO:0005743">
    <property type="term" value="C:mitochondrial inner membrane"/>
    <property type="evidence" value="ECO:0007669"/>
    <property type="project" value="UniProtKB-SubCell"/>
</dbReference>
<keyword evidence="4 10" id="KW-0812">Transmembrane</keyword>
<organism evidence="13 14">
    <name type="scientific">Saccharomyces cerevisiae x Saccharomyces kudriavzevii (strain VIN7)</name>
    <name type="common">Yeast</name>
    <dbReference type="NCBI Taxonomy" id="1095631"/>
    <lineage>
        <taxon>Eukaryota</taxon>
        <taxon>Fungi</taxon>
        <taxon>Dikarya</taxon>
        <taxon>Ascomycota</taxon>
        <taxon>Saccharomycotina</taxon>
        <taxon>Saccharomycetes</taxon>
        <taxon>Saccharomycetales</taxon>
        <taxon>Saccharomycetaceae</taxon>
        <taxon>Saccharomyces</taxon>
    </lineage>
</organism>
<keyword evidence="6" id="KW-0999">Mitochondrion inner membrane</keyword>
<reference evidence="13 14" key="1">
    <citation type="journal article" date="2012" name="FEMS Yeast Res.">
        <title>The genome sequence of the wine yeast VIN7 reveals an allotriploid hybrid genome with Saccharomyces cerevisiae and Saccharomyces kudriavzevii origins.</title>
        <authorList>
            <person name="Borneman A.R."/>
            <person name="Desany B.A."/>
            <person name="Riches D."/>
            <person name="Affourtit J.P."/>
            <person name="Forgan A.H."/>
            <person name="Pretorius I.S."/>
            <person name="Egholm M."/>
            <person name="Chambers P.J."/>
        </authorList>
    </citation>
    <scope>NUCLEOTIDE SEQUENCE [LARGE SCALE GENOMIC DNA]</scope>
    <source>
        <strain evidence="13 14">VIN7</strain>
    </source>
</reference>
<dbReference type="Proteomes" id="UP000009009">
    <property type="component" value="Unassembled WGS sequence"/>
</dbReference>
<keyword evidence="9 10" id="KW-0472">Membrane</keyword>
<evidence type="ECO:0000256" key="2">
    <source>
        <dbReference type="ARBA" id="ARBA00006375"/>
    </source>
</evidence>
<gene>
    <name evidence="13" type="ORF">VIN7_7701</name>
</gene>
<dbReference type="PhylomeDB" id="H0GW58"/>
<sequence>MKKIKIKENPKTSSCIGYIYYLVLRLWAARFLDDMVDQWTPLQKEIISGLTAGSITTLVVHPLDLLKVRLQLSATNAQKVHYGPSTVIQEIVRSSVSNRHRTLNVVNELYRGLTINLCGNAIAWGVYFGLYGVTKELIYKLVAGPEQSQLKGASNDHKMNSLIYLSAGAASGSMTAILTNPIWVIKTRIMSTSKGTEGSYTSIYNGVQRLLRTEGLRGLWKGLVPALFGVSQGALYFTVYDTLKQKRLRRKDENGQNSHLTTLETIEITSLGKMISVTMVYPFQLLKSNLQSFKANEQNFRLLPLIRLIVANDGFVGLYKGLSANLVRAIPSTCITFCVYENLKHRL</sequence>
<comment type="caution">
    <text evidence="13">The sequence shown here is derived from an EMBL/GenBank/DDBJ whole genome shotgun (WGS) entry which is preliminary data.</text>
</comment>